<comment type="caution">
    <text evidence="1">The sequence shown here is derived from an EMBL/GenBank/DDBJ whole genome shotgun (WGS) entry which is preliminary data.</text>
</comment>
<protein>
    <submittedName>
        <fullName evidence="1">Uncharacterized protein</fullName>
    </submittedName>
</protein>
<reference evidence="1" key="1">
    <citation type="thesis" date="2021" institute="BYU ScholarsArchive" country="Provo, UT, USA">
        <title>Applications of and Algorithms for Genome Assembly and Genomic Analyses with an Emphasis on Marine Teleosts.</title>
        <authorList>
            <person name="Pickett B.D."/>
        </authorList>
    </citation>
    <scope>NUCLEOTIDE SEQUENCE</scope>
    <source>
        <strain evidence="1">HI-2016</strain>
    </source>
</reference>
<evidence type="ECO:0000313" key="1">
    <source>
        <dbReference type="EMBL" id="KAG9348527.1"/>
    </source>
</evidence>
<evidence type="ECO:0000313" key="2">
    <source>
        <dbReference type="Proteomes" id="UP000824540"/>
    </source>
</evidence>
<proteinExistence type="predicted"/>
<gene>
    <name evidence="1" type="ORF">JZ751_002263</name>
</gene>
<dbReference type="Proteomes" id="UP000824540">
    <property type="component" value="Unassembled WGS sequence"/>
</dbReference>
<organism evidence="1 2">
    <name type="scientific">Albula glossodonta</name>
    <name type="common">roundjaw bonefish</name>
    <dbReference type="NCBI Taxonomy" id="121402"/>
    <lineage>
        <taxon>Eukaryota</taxon>
        <taxon>Metazoa</taxon>
        <taxon>Chordata</taxon>
        <taxon>Craniata</taxon>
        <taxon>Vertebrata</taxon>
        <taxon>Euteleostomi</taxon>
        <taxon>Actinopterygii</taxon>
        <taxon>Neopterygii</taxon>
        <taxon>Teleostei</taxon>
        <taxon>Albuliformes</taxon>
        <taxon>Albulidae</taxon>
        <taxon>Albula</taxon>
    </lineage>
</organism>
<keyword evidence="2" id="KW-1185">Reference proteome</keyword>
<name>A0A8T2PI77_9TELE</name>
<accession>A0A8T2PI77</accession>
<dbReference type="AlphaFoldDB" id="A0A8T2PI77"/>
<dbReference type="EMBL" id="JAFBMS010000011">
    <property type="protein sequence ID" value="KAG9348527.1"/>
    <property type="molecule type" value="Genomic_DNA"/>
</dbReference>
<sequence>MIITVAEGLCWAASLHSLYRKVPPARPTVTVGLSNESLTGRKAQNTLHSVHRTNSKGGGYGSL</sequence>